<name>A0ABW4IKL6_9ACTN</name>
<gene>
    <name evidence="3" type="ORF">ACFSL4_02165</name>
</gene>
<organism evidence="3 4">
    <name type="scientific">Streptomyces caeni</name>
    <dbReference type="NCBI Taxonomy" id="2307231"/>
    <lineage>
        <taxon>Bacteria</taxon>
        <taxon>Bacillati</taxon>
        <taxon>Actinomycetota</taxon>
        <taxon>Actinomycetes</taxon>
        <taxon>Kitasatosporales</taxon>
        <taxon>Streptomycetaceae</taxon>
        <taxon>Streptomyces</taxon>
    </lineage>
</organism>
<dbReference type="EMBL" id="JBHUDX010000004">
    <property type="protein sequence ID" value="MFD1657068.1"/>
    <property type="molecule type" value="Genomic_DNA"/>
</dbReference>
<sequence>MNGASTGEVRTAPRTQDQTQIPKLLRKTLFTVLVAGGTWVLTSVLNQDKNQVWQLTVSVVLGGAALIIQYLVEFEQRLETMESGHKKRIREMKDSLAEHNAQMRAAVDESFAKINDATELFSQVDRSVLRSDGVTRLARKYTQVGEHGSEIVKTFAQEEIGRLASLMESLSNGSADCPGENHDWLIDLTTCARKTVYATSTSVDRDFWFSEPANRYLKAQEEAIKQRGVEVRRLFLVSRPEERTESLERLCDRHREFGIDARIAVRSLLPPRAQVTPLNDFILFDGELSYETEPDVEIVPAKTLLKMTRQHVEERVSRFNVLWEATEPGGPDSEPEPSTASG</sequence>
<feature type="transmembrane region" description="Helical" evidence="1">
    <location>
        <begin position="28"/>
        <end position="46"/>
    </location>
</feature>
<dbReference type="Proteomes" id="UP001597261">
    <property type="component" value="Unassembled WGS sequence"/>
</dbReference>
<keyword evidence="4" id="KW-1185">Reference proteome</keyword>
<dbReference type="InterPro" id="IPR049244">
    <property type="entry name" value="DUF6879"/>
</dbReference>
<proteinExistence type="predicted"/>
<keyword evidence="1" id="KW-0812">Transmembrane</keyword>
<evidence type="ECO:0000313" key="4">
    <source>
        <dbReference type="Proteomes" id="UP001597261"/>
    </source>
</evidence>
<keyword evidence="1" id="KW-0472">Membrane</keyword>
<protein>
    <submittedName>
        <fullName evidence="3">DUF6879 family protein</fullName>
    </submittedName>
</protein>
<dbReference type="RefSeq" id="WP_381077613.1">
    <property type="nucleotide sequence ID" value="NZ_JBHUDX010000004.1"/>
</dbReference>
<feature type="transmembrane region" description="Helical" evidence="1">
    <location>
        <begin position="52"/>
        <end position="72"/>
    </location>
</feature>
<accession>A0ABW4IKL6</accession>
<comment type="caution">
    <text evidence="3">The sequence shown here is derived from an EMBL/GenBank/DDBJ whole genome shotgun (WGS) entry which is preliminary data.</text>
</comment>
<evidence type="ECO:0000259" key="2">
    <source>
        <dbReference type="Pfam" id="PF21806"/>
    </source>
</evidence>
<dbReference type="Pfam" id="PF21806">
    <property type="entry name" value="DUF6879"/>
    <property type="match status" value="1"/>
</dbReference>
<evidence type="ECO:0000256" key="1">
    <source>
        <dbReference type="SAM" id="Phobius"/>
    </source>
</evidence>
<reference evidence="4" key="1">
    <citation type="journal article" date="2019" name="Int. J. Syst. Evol. Microbiol.">
        <title>The Global Catalogue of Microorganisms (GCM) 10K type strain sequencing project: providing services to taxonomists for standard genome sequencing and annotation.</title>
        <authorList>
            <consortium name="The Broad Institute Genomics Platform"/>
            <consortium name="The Broad Institute Genome Sequencing Center for Infectious Disease"/>
            <person name="Wu L."/>
            <person name="Ma J."/>
        </authorList>
    </citation>
    <scope>NUCLEOTIDE SEQUENCE [LARGE SCALE GENOMIC DNA]</scope>
    <source>
        <strain evidence="4">CGMCC 1.12470</strain>
    </source>
</reference>
<keyword evidence="1" id="KW-1133">Transmembrane helix</keyword>
<evidence type="ECO:0000313" key="3">
    <source>
        <dbReference type="EMBL" id="MFD1657068.1"/>
    </source>
</evidence>
<feature type="domain" description="DUF6879" evidence="2">
    <location>
        <begin position="215"/>
        <end position="328"/>
    </location>
</feature>